<keyword evidence="2" id="KW-1185">Reference proteome</keyword>
<evidence type="ECO:0000313" key="1">
    <source>
        <dbReference type="EMBL" id="MEU0709153.1"/>
    </source>
</evidence>
<sequence length="35" mass="3658">MAYERPTLTKVGDFQKVTGLAGKGSPDLLGGHSLL</sequence>
<protein>
    <submittedName>
        <fullName evidence="1">Keywimysin-related RiPP</fullName>
    </submittedName>
</protein>
<evidence type="ECO:0000313" key="2">
    <source>
        <dbReference type="Proteomes" id="UP001550378"/>
    </source>
</evidence>
<name>A0ABV2W6H8_9ACTN</name>
<reference evidence="1 2" key="1">
    <citation type="submission" date="2024-06" db="EMBL/GenBank/DDBJ databases">
        <title>The Natural Products Discovery Center: Release of the First 8490 Sequenced Strains for Exploring Actinobacteria Biosynthetic Diversity.</title>
        <authorList>
            <person name="Kalkreuter E."/>
            <person name="Kautsar S.A."/>
            <person name="Yang D."/>
            <person name="Bader C.D."/>
            <person name="Teijaro C.N."/>
            <person name="Fluegel L."/>
            <person name="Davis C.M."/>
            <person name="Simpson J.R."/>
            <person name="Lauterbach L."/>
            <person name="Steele A.D."/>
            <person name="Gui C."/>
            <person name="Meng S."/>
            <person name="Li G."/>
            <person name="Viehrig K."/>
            <person name="Ye F."/>
            <person name="Su P."/>
            <person name="Kiefer A.F."/>
            <person name="Nichols A."/>
            <person name="Cepeda A.J."/>
            <person name="Yan W."/>
            <person name="Fan B."/>
            <person name="Jiang Y."/>
            <person name="Adhikari A."/>
            <person name="Zheng C.-J."/>
            <person name="Schuster L."/>
            <person name="Cowan T.M."/>
            <person name="Smanski M.J."/>
            <person name="Chevrette M.G."/>
            <person name="De Carvalho L.P.S."/>
            <person name="Shen B."/>
        </authorList>
    </citation>
    <scope>NUCLEOTIDE SEQUENCE [LARGE SCALE GENOMIC DNA]</scope>
    <source>
        <strain evidence="1 2">NPDC006337</strain>
    </source>
</reference>
<dbReference type="InterPro" id="IPR046015">
    <property type="entry name" value="DUF5972"/>
</dbReference>
<dbReference type="Proteomes" id="UP001550378">
    <property type="component" value="Unassembled WGS sequence"/>
</dbReference>
<comment type="caution">
    <text evidence="1">The sequence shown here is derived from an EMBL/GenBank/DDBJ whole genome shotgun (WGS) entry which is preliminary data.</text>
</comment>
<dbReference type="GeneID" id="300120101"/>
<dbReference type="EMBL" id="JBEXZR010000014">
    <property type="protein sequence ID" value="MEU0709153.1"/>
    <property type="molecule type" value="Genomic_DNA"/>
</dbReference>
<gene>
    <name evidence="1" type="ORF">ABZ508_17490</name>
</gene>
<accession>A0ABV2W6H8</accession>
<dbReference type="Pfam" id="PF19397">
    <property type="entry name" value="DUF5972"/>
    <property type="match status" value="1"/>
</dbReference>
<organism evidence="1 2">
    <name type="scientific">Streptomyces lavendulocolor</name>
    <dbReference type="NCBI Taxonomy" id="67316"/>
    <lineage>
        <taxon>Bacteria</taxon>
        <taxon>Bacillati</taxon>
        <taxon>Actinomycetota</taxon>
        <taxon>Actinomycetes</taxon>
        <taxon>Kitasatosporales</taxon>
        <taxon>Streptomycetaceae</taxon>
        <taxon>Streptomyces</taxon>
    </lineage>
</organism>
<proteinExistence type="predicted"/>
<dbReference type="NCBIfam" id="NF033521">
    <property type="entry name" value="lasso_leader_L3"/>
    <property type="match status" value="1"/>
</dbReference>
<dbReference type="RefSeq" id="WP_344420958.1">
    <property type="nucleotide sequence ID" value="NZ_BAAASF010000002.1"/>
</dbReference>